<proteinExistence type="predicted"/>
<protein>
    <submittedName>
        <fullName evidence="1">Uncharacterized protein</fullName>
    </submittedName>
</protein>
<name>A0ABN6R550_STRNI</name>
<gene>
    <name evidence="1" type="ORF">HEK616_63090</name>
</gene>
<keyword evidence="2" id="KW-1185">Reference proteome</keyword>
<reference evidence="1" key="1">
    <citation type="submission" date="2022-06" db="EMBL/GenBank/DDBJ databases">
        <title>Complete genome sequence of Streptomyces nigrescens HEK616.</title>
        <authorList>
            <person name="Asamizu S."/>
            <person name="Onaka H."/>
        </authorList>
    </citation>
    <scope>NUCLEOTIDE SEQUENCE</scope>
    <source>
        <strain evidence="1">HEK616</strain>
    </source>
</reference>
<dbReference type="Proteomes" id="UP001059597">
    <property type="component" value="Chromosome"/>
</dbReference>
<organism evidence="1 2">
    <name type="scientific">Streptomyces nigrescens</name>
    <dbReference type="NCBI Taxonomy" id="1920"/>
    <lineage>
        <taxon>Bacteria</taxon>
        <taxon>Bacillati</taxon>
        <taxon>Actinomycetota</taxon>
        <taxon>Actinomycetes</taxon>
        <taxon>Kitasatosporales</taxon>
        <taxon>Streptomycetaceae</taxon>
        <taxon>Streptomyces</taxon>
    </lineage>
</organism>
<accession>A0ABN6R550</accession>
<dbReference type="EMBL" id="AP026073">
    <property type="protein sequence ID" value="BDM72822.1"/>
    <property type="molecule type" value="Genomic_DNA"/>
</dbReference>
<evidence type="ECO:0000313" key="1">
    <source>
        <dbReference type="EMBL" id="BDM72822.1"/>
    </source>
</evidence>
<evidence type="ECO:0000313" key="2">
    <source>
        <dbReference type="Proteomes" id="UP001059597"/>
    </source>
</evidence>
<sequence length="80" mass="8870">MDPRSEILKNRSKPFFGGCGAGFSRVSTGVVAEGDMRDLSRTGLGRRRGPRARNTYRSITIRIRLDESTIQNSQIQKGSV</sequence>